<keyword evidence="10" id="KW-0050">Antiport</keyword>
<keyword evidence="4 10" id="KW-0812">Transmembrane</keyword>
<keyword evidence="7 10" id="KW-0406">Ion transport</keyword>
<feature type="transmembrane region" description="Helical" evidence="10">
    <location>
        <begin position="384"/>
        <end position="410"/>
    </location>
</feature>
<keyword evidence="9 10" id="KW-0739">Sodium transport</keyword>
<dbReference type="Pfam" id="PF00999">
    <property type="entry name" value="Na_H_Exchanger"/>
    <property type="match status" value="1"/>
</dbReference>
<dbReference type="InterPro" id="IPR006153">
    <property type="entry name" value="Cation/H_exchanger_TM"/>
</dbReference>
<evidence type="ECO:0000256" key="9">
    <source>
        <dbReference type="ARBA" id="ARBA00023201"/>
    </source>
</evidence>
<reference evidence="12 13" key="1">
    <citation type="submission" date="2021-11" db="EMBL/GenBank/DDBJ databases">
        <title>Genomic of Niabella pedocola.</title>
        <authorList>
            <person name="Wu T."/>
        </authorList>
    </citation>
    <scope>NUCLEOTIDE SEQUENCE [LARGE SCALE GENOMIC DNA]</scope>
    <source>
        <strain evidence="12 13">JCM 31011</strain>
    </source>
</reference>
<evidence type="ECO:0000256" key="5">
    <source>
        <dbReference type="ARBA" id="ARBA00022989"/>
    </source>
</evidence>
<evidence type="ECO:0000313" key="12">
    <source>
        <dbReference type="EMBL" id="MCD2423940.1"/>
    </source>
</evidence>
<evidence type="ECO:0000256" key="6">
    <source>
        <dbReference type="ARBA" id="ARBA00023053"/>
    </source>
</evidence>
<dbReference type="RefSeq" id="WP_231005197.1">
    <property type="nucleotide sequence ID" value="NZ_JAJNEC010000005.1"/>
</dbReference>
<dbReference type="InterPro" id="IPR004705">
    <property type="entry name" value="Cation/H_exchanger_CPA1_bac"/>
</dbReference>
<evidence type="ECO:0000256" key="8">
    <source>
        <dbReference type="ARBA" id="ARBA00023136"/>
    </source>
</evidence>
<evidence type="ECO:0000256" key="3">
    <source>
        <dbReference type="ARBA" id="ARBA00022475"/>
    </source>
</evidence>
<dbReference type="InterPro" id="IPR018422">
    <property type="entry name" value="Cation/H_exchanger_CPA1"/>
</dbReference>
<feature type="transmembrane region" description="Helical" evidence="10">
    <location>
        <begin position="272"/>
        <end position="292"/>
    </location>
</feature>
<name>A0ABS8PSU0_9BACT</name>
<feature type="transmembrane region" description="Helical" evidence="10">
    <location>
        <begin position="349"/>
        <end position="372"/>
    </location>
</feature>
<feature type="transmembrane region" description="Helical" evidence="10">
    <location>
        <begin position="161"/>
        <end position="178"/>
    </location>
</feature>
<comment type="function">
    <text evidence="10">Na(+)/H(+) antiporter that extrudes sodium in exchange for external protons.</text>
</comment>
<dbReference type="Gene3D" id="6.10.140.1330">
    <property type="match status" value="1"/>
</dbReference>
<evidence type="ECO:0000256" key="7">
    <source>
        <dbReference type="ARBA" id="ARBA00023065"/>
    </source>
</evidence>
<evidence type="ECO:0000313" key="13">
    <source>
        <dbReference type="Proteomes" id="UP001199816"/>
    </source>
</evidence>
<comment type="caution">
    <text evidence="12">The sequence shown here is derived from an EMBL/GenBank/DDBJ whole genome shotgun (WGS) entry which is preliminary data.</text>
</comment>
<dbReference type="Proteomes" id="UP001199816">
    <property type="component" value="Unassembled WGS sequence"/>
</dbReference>
<accession>A0ABS8PSU0</accession>
<dbReference type="PANTHER" id="PTHR10110">
    <property type="entry name" value="SODIUM/HYDROGEN EXCHANGER"/>
    <property type="match status" value="1"/>
</dbReference>
<proteinExistence type="inferred from homology"/>
<comment type="similarity">
    <text evidence="10">Belongs to the monovalent cation:proton antiporter 1 (CPA1) transporter (TC 2.A.36) family.</text>
</comment>
<evidence type="ECO:0000256" key="10">
    <source>
        <dbReference type="RuleBase" id="RU366002"/>
    </source>
</evidence>
<feature type="transmembrane region" description="Helical" evidence="10">
    <location>
        <begin position="56"/>
        <end position="73"/>
    </location>
</feature>
<keyword evidence="3 10" id="KW-1003">Cell membrane</keyword>
<feature type="domain" description="Cation/H+ exchanger transmembrane" evidence="11">
    <location>
        <begin position="16"/>
        <end position="407"/>
    </location>
</feature>
<feature type="transmembrane region" description="Helical" evidence="10">
    <location>
        <begin position="6"/>
        <end position="23"/>
    </location>
</feature>
<sequence length="537" mass="60449">MIESRLLLILTMLFLITLLTMLGNKLKISYPIFLVMAGLVISMLPGTPEIKINPDIVFLIFLPPVLFSAAMQMPWADFWKLKRRIALLGFGLVFFTSTIIAFLSTALIPGFTLALGFVLGGIISPPDAVAATSVLKGLKVPRNVVNLLEGESLVNDASSLIVYRFALLAVISGQFSVWTATKSFFVVAGMGICIGLAIAGIIYLILRFFPTTSAIDTAFTLLSPYVMYLVAEYFHCSGVLSVVAGGLFLSYHTHRMLGYQSRIHMAGVWDTLTFLLNGFIFILIGLQLPFIVSNFTKNTVKEALGYGLIISGAVILIRIVWVYTSNYIRVRIKRRWAPDTAVPTNKETFLVAWCGMRGVVSLAAALAIPFYIKNNVEFPYRYLILFITFVVIIVTLVLQGLTISPLIRLLKIRDVAEDKRKTENQQLKLRLAELALKYIDVHYRDDLEKSEPFLLTRNRYSHMIDAAKQKLGLKSGDAPAVDESMPRFRQLLLELINVKRNELMKFRVNGTFSEELIKEKEWELDLEEARLRSRKRQ</sequence>
<comment type="subcellular location">
    <subcellularLocation>
        <location evidence="1 10">Cell membrane</location>
        <topology evidence="1 10">Multi-pass membrane protein</topology>
    </subcellularLocation>
</comment>
<dbReference type="EMBL" id="JAJNEC010000005">
    <property type="protein sequence ID" value="MCD2423940.1"/>
    <property type="molecule type" value="Genomic_DNA"/>
</dbReference>
<keyword evidence="2 10" id="KW-0813">Transport</keyword>
<evidence type="ECO:0000259" key="11">
    <source>
        <dbReference type="Pfam" id="PF00999"/>
    </source>
</evidence>
<keyword evidence="6 10" id="KW-0915">Sodium</keyword>
<feature type="transmembrane region" description="Helical" evidence="10">
    <location>
        <begin position="85"/>
        <end position="108"/>
    </location>
</feature>
<organism evidence="12 13">
    <name type="scientific">Niabella pedocola</name>
    <dbReference type="NCBI Taxonomy" id="1752077"/>
    <lineage>
        <taxon>Bacteria</taxon>
        <taxon>Pseudomonadati</taxon>
        <taxon>Bacteroidota</taxon>
        <taxon>Chitinophagia</taxon>
        <taxon>Chitinophagales</taxon>
        <taxon>Chitinophagaceae</taxon>
        <taxon>Niabella</taxon>
    </lineage>
</organism>
<keyword evidence="13" id="KW-1185">Reference proteome</keyword>
<feature type="transmembrane region" description="Helical" evidence="10">
    <location>
        <begin position="185"/>
        <end position="206"/>
    </location>
</feature>
<evidence type="ECO:0000256" key="4">
    <source>
        <dbReference type="ARBA" id="ARBA00022692"/>
    </source>
</evidence>
<feature type="transmembrane region" description="Helical" evidence="10">
    <location>
        <begin position="28"/>
        <end position="44"/>
    </location>
</feature>
<protein>
    <submittedName>
        <fullName evidence="12">Na+/H+ antiporter</fullName>
    </submittedName>
</protein>
<keyword evidence="5 10" id="KW-1133">Transmembrane helix</keyword>
<gene>
    <name evidence="12" type="ORF">LQ567_14275</name>
</gene>
<dbReference type="PANTHER" id="PTHR10110:SF86">
    <property type="entry name" value="SODIUM_HYDROGEN EXCHANGER 7"/>
    <property type="match status" value="1"/>
</dbReference>
<feature type="transmembrane region" description="Helical" evidence="10">
    <location>
        <begin position="304"/>
        <end position="328"/>
    </location>
</feature>
<keyword evidence="8 10" id="KW-0472">Membrane</keyword>
<dbReference type="NCBIfam" id="TIGR00831">
    <property type="entry name" value="a_cpa1"/>
    <property type="match status" value="1"/>
</dbReference>
<feature type="transmembrane region" description="Helical" evidence="10">
    <location>
        <begin position="226"/>
        <end position="251"/>
    </location>
</feature>
<evidence type="ECO:0000256" key="2">
    <source>
        <dbReference type="ARBA" id="ARBA00022448"/>
    </source>
</evidence>
<evidence type="ECO:0000256" key="1">
    <source>
        <dbReference type="ARBA" id="ARBA00004651"/>
    </source>
</evidence>